<dbReference type="STRING" id="1035309.A0A2C5XCG6"/>
<dbReference type="InterPro" id="IPR014017">
    <property type="entry name" value="DNA_helicase_UvrD-like_C"/>
</dbReference>
<dbReference type="EMBL" id="APWK03000025">
    <property type="protein sequence ID" value="PHH54514.1"/>
    <property type="molecule type" value="Genomic_DNA"/>
</dbReference>
<dbReference type="Pfam" id="PF13361">
    <property type="entry name" value="UvrD_C"/>
    <property type="match status" value="1"/>
</dbReference>
<gene>
    <name evidence="15" type="primary">srs2</name>
    <name evidence="15" type="ORF">CFIMG_002436RA</name>
</gene>
<comment type="catalytic activity">
    <reaction evidence="8">
        <text>Couples ATP hydrolysis with the unwinding of duplex DNA by translocating in the 3'-5' direction.</text>
        <dbReference type="EC" id="5.6.2.4"/>
    </reaction>
</comment>
<protein>
    <recommendedName>
        <fullName evidence="9">DNA 3'-5' helicase</fullName>
        <ecNumber evidence="9">5.6.2.4</ecNumber>
    </recommendedName>
</protein>
<dbReference type="InterPro" id="IPR027417">
    <property type="entry name" value="P-loop_NTPase"/>
</dbReference>
<keyword evidence="2 11" id="KW-0547">Nucleotide-binding</keyword>
<dbReference type="Gene3D" id="3.40.50.300">
    <property type="entry name" value="P-loop containing nucleotide triphosphate hydrolases"/>
    <property type="match status" value="2"/>
</dbReference>
<feature type="region of interest" description="Disordered" evidence="12">
    <location>
        <begin position="1029"/>
        <end position="1054"/>
    </location>
</feature>
<keyword evidence="7" id="KW-0413">Isomerase</keyword>
<comment type="similarity">
    <text evidence="1">Belongs to the helicase family. UvrD subfamily.</text>
</comment>
<feature type="compositionally biased region" description="Low complexity" evidence="12">
    <location>
        <begin position="860"/>
        <end position="873"/>
    </location>
</feature>
<evidence type="ECO:0000256" key="3">
    <source>
        <dbReference type="ARBA" id="ARBA00022801"/>
    </source>
</evidence>
<dbReference type="CDD" id="cd18807">
    <property type="entry name" value="SF1_C_UvrD"/>
    <property type="match status" value="1"/>
</dbReference>
<dbReference type="InterPro" id="IPR013986">
    <property type="entry name" value="DExx_box_DNA_helicase_dom_sf"/>
</dbReference>
<proteinExistence type="inferred from homology"/>
<feature type="compositionally biased region" description="Low complexity" evidence="12">
    <location>
        <begin position="886"/>
        <end position="900"/>
    </location>
</feature>
<dbReference type="Gene3D" id="1.10.486.10">
    <property type="entry name" value="PCRA, domain 4"/>
    <property type="match status" value="1"/>
</dbReference>
<keyword evidence="16" id="KW-1185">Reference proteome</keyword>
<dbReference type="PROSITE" id="PS51217">
    <property type="entry name" value="UVRD_HELICASE_CTER"/>
    <property type="match status" value="1"/>
</dbReference>
<dbReference type="GO" id="GO:0005634">
    <property type="term" value="C:nucleus"/>
    <property type="evidence" value="ECO:0007669"/>
    <property type="project" value="TreeGrafter"/>
</dbReference>
<feature type="region of interest" description="Disordered" evidence="12">
    <location>
        <begin position="734"/>
        <end position="781"/>
    </location>
</feature>
<comment type="catalytic activity">
    <reaction evidence="10">
        <text>ATP + H2O = ADP + phosphate + H(+)</text>
        <dbReference type="Rhea" id="RHEA:13065"/>
        <dbReference type="ChEBI" id="CHEBI:15377"/>
        <dbReference type="ChEBI" id="CHEBI:15378"/>
        <dbReference type="ChEBI" id="CHEBI:30616"/>
        <dbReference type="ChEBI" id="CHEBI:43474"/>
        <dbReference type="ChEBI" id="CHEBI:456216"/>
        <dbReference type="EC" id="5.6.2.4"/>
    </reaction>
</comment>
<dbReference type="GO" id="GO:0003677">
    <property type="term" value="F:DNA binding"/>
    <property type="evidence" value="ECO:0007669"/>
    <property type="project" value="UniProtKB-KW"/>
</dbReference>
<dbReference type="Proteomes" id="UP000222788">
    <property type="component" value="Unassembled WGS sequence"/>
</dbReference>
<dbReference type="InterPro" id="IPR014016">
    <property type="entry name" value="UvrD-like_ATP-bd"/>
</dbReference>
<evidence type="ECO:0000256" key="8">
    <source>
        <dbReference type="ARBA" id="ARBA00034617"/>
    </source>
</evidence>
<evidence type="ECO:0000313" key="15">
    <source>
        <dbReference type="EMBL" id="PHH54514.1"/>
    </source>
</evidence>
<evidence type="ECO:0000256" key="11">
    <source>
        <dbReference type="PROSITE-ProRule" id="PRU00560"/>
    </source>
</evidence>
<feature type="region of interest" description="Disordered" evidence="12">
    <location>
        <begin position="999"/>
        <end position="1018"/>
    </location>
</feature>
<feature type="compositionally biased region" description="Polar residues" evidence="12">
    <location>
        <begin position="847"/>
        <end position="859"/>
    </location>
</feature>
<evidence type="ECO:0000313" key="16">
    <source>
        <dbReference type="Proteomes" id="UP000222788"/>
    </source>
</evidence>
<feature type="compositionally biased region" description="Basic and acidic residues" evidence="12">
    <location>
        <begin position="734"/>
        <end position="748"/>
    </location>
</feature>
<dbReference type="GO" id="GO:0016787">
    <property type="term" value="F:hydrolase activity"/>
    <property type="evidence" value="ECO:0007669"/>
    <property type="project" value="UniProtKB-UniRule"/>
</dbReference>
<evidence type="ECO:0000256" key="4">
    <source>
        <dbReference type="ARBA" id="ARBA00022806"/>
    </source>
</evidence>
<evidence type="ECO:0000259" key="13">
    <source>
        <dbReference type="PROSITE" id="PS51198"/>
    </source>
</evidence>
<evidence type="ECO:0000256" key="1">
    <source>
        <dbReference type="ARBA" id="ARBA00009922"/>
    </source>
</evidence>
<keyword evidence="5 11" id="KW-0067">ATP-binding</keyword>
<dbReference type="CDD" id="cd17932">
    <property type="entry name" value="DEXQc_UvrD"/>
    <property type="match status" value="1"/>
</dbReference>
<evidence type="ECO:0000256" key="7">
    <source>
        <dbReference type="ARBA" id="ARBA00023235"/>
    </source>
</evidence>
<dbReference type="GO" id="GO:0000725">
    <property type="term" value="P:recombinational repair"/>
    <property type="evidence" value="ECO:0007669"/>
    <property type="project" value="TreeGrafter"/>
</dbReference>
<dbReference type="Pfam" id="PF00580">
    <property type="entry name" value="UvrD-helicase"/>
    <property type="match status" value="1"/>
</dbReference>
<dbReference type="PROSITE" id="PS51198">
    <property type="entry name" value="UVRD_HELICASE_ATP_BIND"/>
    <property type="match status" value="1"/>
</dbReference>
<evidence type="ECO:0000256" key="6">
    <source>
        <dbReference type="ARBA" id="ARBA00023125"/>
    </source>
</evidence>
<accession>A0A2C5XCG6</accession>
<dbReference type="GO" id="GO:0005524">
    <property type="term" value="F:ATP binding"/>
    <property type="evidence" value="ECO:0007669"/>
    <property type="project" value="UniProtKB-UniRule"/>
</dbReference>
<evidence type="ECO:0000256" key="2">
    <source>
        <dbReference type="ARBA" id="ARBA00022741"/>
    </source>
</evidence>
<dbReference type="Gene3D" id="1.10.10.160">
    <property type="match status" value="1"/>
</dbReference>
<evidence type="ECO:0000256" key="5">
    <source>
        <dbReference type="ARBA" id="ARBA00022840"/>
    </source>
</evidence>
<reference evidence="15 16" key="2">
    <citation type="journal article" date="2013" name="IMA Fungus">
        <title>IMA Genome-F 1: Ceratocystis fimbriata: Draft nuclear genome sequence for the plant pathogen, Ceratocystis fimbriata.</title>
        <authorList>
            <person name="Wilken P.M."/>
            <person name="Steenkamp E.T."/>
            <person name="Wingfield M.J."/>
            <person name="de Beer Z.W."/>
            <person name="Wingfield B.D."/>
        </authorList>
    </citation>
    <scope>NUCLEOTIDE SEQUENCE [LARGE SCALE GENOMIC DNA]</scope>
    <source>
        <strain evidence="15 16">CBS 114723</strain>
    </source>
</reference>
<evidence type="ECO:0000256" key="9">
    <source>
        <dbReference type="ARBA" id="ARBA00034808"/>
    </source>
</evidence>
<name>A0A2C5XCG6_9PEZI</name>
<sequence>MSSSNSSDTRNVAILKGLNRQQHRAVSSRSSTVAILAGPGCGKTHTLTSRVAYLVDQLGYQPWNIIVATFTVKAAREMRERIGKHLGEERQRKIVLGTFHGLAARYLAIYGHLIGIPKKFSIMDDSDGRAVIKRICKRLNLDDIDPRAVLGFISKEKSRSPYFDGEEECEIPSTQARVNASGMVVKKPHKPPNYVKIYGEYQAYLTETDMLDYDDLLVQCVELLQKHPRCVANVEAVLIDEYQDTNGMQYELLKQFASARNRITVVGDPDQSIYGWRAAEIRNLKRLLVEFPGTEEISLEENYRSSTRIVDTAIEVIKQDSQRYDKSLLPVHGKGTAPALRRLATAKDQADWLAMEICRIVDMTAKTLKLDDIAILLRSSSASRLIEAALIKKRIKYRMVGGRKFFERAEIKLIIDYLCVINQPKNNDAVSRILNTPKRGFGAKSLGDLLLEAEESKVPLWELLLKHVRRDRKCSISFSKNQEQELYKLIGLINNGRTRLRLGAEGKPFDLVKLIDYIIRTIKLQEYIQNTYKEDHETRWSNVEEFVKNAREFVDSASTEDETLPENEGVQQQNQLDMLDRFLTNIALVSEPYQENQDDEDPEKKNLGTVTISTIHAAKGLEWPVVFVPNVHNGSIPNSRVQDVAEERRLLYVAMTRAKALLYLSFPARDKSWSGDWASCEMTYFLTNTHTMFAHRGPSFTRDALNGMGEILGRSFPTVDYIYKNLPEMAITEDDHYPETPSSKRPDAEFQGDGNKDNGNNKSSKRMRTELRSGGIPNPNMNWETGYSTTMQQSTNFTVGFVSASSHHATLSSQGPTIAANKTTQSIAAKQNGSRTLVDMGFKDSRSAPQNPISATKPRTTSTSALGTGTSKTQNRTPAIRYPSTAAKPQSASSSLSASYLPPPKPADVEPELTKHSLGTTRGAVRTYSTIAAPKSKLKNPMQSPDKFPQKKGVYPQFSSSPVRPESHQPPQPSAEGADADPYDHVVVDKPAETLHRTTMTNGFGGFHRPSRIDRIGGPQTINRISKLSRPAVVPGAKSKNTPYKKLTIPGRDK</sequence>
<keyword evidence="4 11" id="KW-0347">Helicase</keyword>
<evidence type="ECO:0000256" key="10">
    <source>
        <dbReference type="ARBA" id="ARBA00048988"/>
    </source>
</evidence>
<organism evidence="15 16">
    <name type="scientific">Ceratocystis fimbriata CBS 114723</name>
    <dbReference type="NCBI Taxonomy" id="1035309"/>
    <lineage>
        <taxon>Eukaryota</taxon>
        <taxon>Fungi</taxon>
        <taxon>Dikarya</taxon>
        <taxon>Ascomycota</taxon>
        <taxon>Pezizomycotina</taxon>
        <taxon>Sordariomycetes</taxon>
        <taxon>Hypocreomycetidae</taxon>
        <taxon>Microascales</taxon>
        <taxon>Ceratocystidaceae</taxon>
        <taxon>Ceratocystis</taxon>
    </lineage>
</organism>
<evidence type="ECO:0000256" key="12">
    <source>
        <dbReference type="SAM" id="MobiDB-lite"/>
    </source>
</evidence>
<reference evidence="15 16" key="1">
    <citation type="journal article" date="2013" name="Fungal Biol.">
        <title>Analysis of microsatellite markers in the genome of the plant pathogen Ceratocystis fimbriata.</title>
        <authorList>
            <person name="Simpson M.C."/>
            <person name="Wilken P.M."/>
            <person name="Coetzee M.P."/>
            <person name="Wingfield M.J."/>
            <person name="Wingfield B.D."/>
        </authorList>
    </citation>
    <scope>NUCLEOTIDE SEQUENCE [LARGE SCALE GENOMIC DNA]</scope>
    <source>
        <strain evidence="15 16">CBS 114723</strain>
    </source>
</reference>
<keyword evidence="3 11" id="KW-0378">Hydrolase</keyword>
<evidence type="ECO:0000259" key="14">
    <source>
        <dbReference type="PROSITE" id="PS51217"/>
    </source>
</evidence>
<keyword evidence="6" id="KW-0238">DNA-binding</keyword>
<dbReference type="PANTHER" id="PTHR11070">
    <property type="entry name" value="UVRD / RECB / PCRA DNA HELICASE FAMILY MEMBER"/>
    <property type="match status" value="1"/>
</dbReference>
<dbReference type="InterPro" id="IPR000212">
    <property type="entry name" value="DNA_helicase_UvrD/REP"/>
</dbReference>
<feature type="region of interest" description="Disordered" evidence="12">
    <location>
        <begin position="841"/>
        <end position="983"/>
    </location>
</feature>
<dbReference type="SUPFAM" id="SSF52540">
    <property type="entry name" value="P-loop containing nucleoside triphosphate hydrolases"/>
    <property type="match status" value="1"/>
</dbReference>
<feature type="domain" description="UvrD-like helicase C-terminal" evidence="14">
    <location>
        <begin position="307"/>
        <end position="620"/>
    </location>
</feature>
<comment type="caution">
    <text evidence="15">The sequence shown here is derived from an EMBL/GenBank/DDBJ whole genome shotgun (WGS) entry which is preliminary data.</text>
</comment>
<dbReference type="EC" id="5.6.2.4" evidence="9"/>
<dbReference type="GO" id="GO:0043138">
    <property type="term" value="F:3'-5' DNA helicase activity"/>
    <property type="evidence" value="ECO:0007669"/>
    <property type="project" value="UniProtKB-EC"/>
</dbReference>
<dbReference type="PANTHER" id="PTHR11070:SF2">
    <property type="entry name" value="ATP-DEPENDENT DNA HELICASE SRS2"/>
    <property type="match status" value="1"/>
</dbReference>
<dbReference type="AlphaFoldDB" id="A0A2C5XCG6"/>
<dbReference type="OrthoDB" id="1470711at2759"/>
<feature type="binding site" evidence="11">
    <location>
        <begin position="37"/>
        <end position="44"/>
    </location>
    <ligand>
        <name>ATP</name>
        <dbReference type="ChEBI" id="CHEBI:30616"/>
    </ligand>
</feature>
<feature type="domain" description="UvrD-like helicase ATP-binding" evidence="13">
    <location>
        <begin position="16"/>
        <end position="306"/>
    </location>
</feature>